<accession>A0ABP6QHN5</accession>
<feature type="compositionally biased region" description="Basic and acidic residues" evidence="1">
    <location>
        <begin position="1"/>
        <end position="19"/>
    </location>
</feature>
<dbReference type="RefSeq" id="WP_344835510.1">
    <property type="nucleotide sequence ID" value="NZ_BAAAUV010000022.1"/>
</dbReference>
<evidence type="ECO:0000313" key="3">
    <source>
        <dbReference type="Proteomes" id="UP001501237"/>
    </source>
</evidence>
<reference evidence="3" key="1">
    <citation type="journal article" date="2019" name="Int. J. Syst. Evol. Microbiol.">
        <title>The Global Catalogue of Microorganisms (GCM) 10K type strain sequencing project: providing services to taxonomists for standard genome sequencing and annotation.</title>
        <authorList>
            <consortium name="The Broad Institute Genomics Platform"/>
            <consortium name="The Broad Institute Genome Sequencing Center for Infectious Disease"/>
            <person name="Wu L."/>
            <person name="Ma J."/>
        </authorList>
    </citation>
    <scope>NUCLEOTIDE SEQUENCE [LARGE SCALE GENOMIC DNA]</scope>
    <source>
        <strain evidence="3">JCM 9377</strain>
    </source>
</reference>
<gene>
    <name evidence="2" type="ORF">GCM10010468_62710</name>
</gene>
<keyword evidence="3" id="KW-1185">Reference proteome</keyword>
<dbReference type="EMBL" id="BAAAUV010000022">
    <property type="protein sequence ID" value="GAA3231571.1"/>
    <property type="molecule type" value="Genomic_DNA"/>
</dbReference>
<comment type="caution">
    <text evidence="2">The sequence shown here is derived from an EMBL/GenBank/DDBJ whole genome shotgun (WGS) entry which is preliminary data.</text>
</comment>
<dbReference type="Proteomes" id="UP001501237">
    <property type="component" value="Unassembled WGS sequence"/>
</dbReference>
<organism evidence="2 3">
    <name type="scientific">Actinocorallia longicatena</name>
    <dbReference type="NCBI Taxonomy" id="111803"/>
    <lineage>
        <taxon>Bacteria</taxon>
        <taxon>Bacillati</taxon>
        <taxon>Actinomycetota</taxon>
        <taxon>Actinomycetes</taxon>
        <taxon>Streptosporangiales</taxon>
        <taxon>Thermomonosporaceae</taxon>
        <taxon>Actinocorallia</taxon>
    </lineage>
</organism>
<proteinExistence type="predicted"/>
<name>A0ABP6QHN5_9ACTN</name>
<evidence type="ECO:0000256" key="1">
    <source>
        <dbReference type="SAM" id="MobiDB-lite"/>
    </source>
</evidence>
<feature type="compositionally biased region" description="Acidic residues" evidence="1">
    <location>
        <begin position="20"/>
        <end position="33"/>
    </location>
</feature>
<sequence>MRKPEPRPETADAAERVSEDLEQGVPEEEIDPADAERVADATSSPQPEPDERH</sequence>
<feature type="region of interest" description="Disordered" evidence="1">
    <location>
        <begin position="1"/>
        <end position="53"/>
    </location>
</feature>
<evidence type="ECO:0000313" key="2">
    <source>
        <dbReference type="EMBL" id="GAA3231571.1"/>
    </source>
</evidence>
<protein>
    <submittedName>
        <fullName evidence="2">Uncharacterized protein</fullName>
    </submittedName>
</protein>